<evidence type="ECO:0000256" key="1">
    <source>
        <dbReference type="SAM" id="MobiDB-lite"/>
    </source>
</evidence>
<evidence type="ECO:0000313" key="4">
    <source>
        <dbReference type="Proteomes" id="UP000215633"/>
    </source>
</evidence>
<dbReference type="GO" id="GO:0003677">
    <property type="term" value="F:DNA binding"/>
    <property type="evidence" value="ECO:0007669"/>
    <property type="project" value="InterPro"/>
</dbReference>
<reference evidence="4" key="1">
    <citation type="submission" date="2017-05" db="EMBL/GenBank/DDBJ databases">
        <title>Complete and WGS of Bordetella genogroups.</title>
        <authorList>
            <person name="Spilker T."/>
            <person name="Lipuma J."/>
        </authorList>
    </citation>
    <scope>NUCLEOTIDE SEQUENCE [LARGE SCALE GENOMIC DNA]</scope>
    <source>
        <strain evidence="4">AU8256</strain>
    </source>
</reference>
<feature type="domain" description="HTH cro/C1-type" evidence="2">
    <location>
        <begin position="18"/>
        <end position="64"/>
    </location>
</feature>
<dbReference type="AlphaFoldDB" id="A0A261W7T9"/>
<dbReference type="RefSeq" id="WP_051439356.1">
    <property type="nucleotide sequence ID" value="NZ_NEVT01000002.1"/>
</dbReference>
<dbReference type="CDD" id="cd00093">
    <property type="entry name" value="HTH_XRE"/>
    <property type="match status" value="1"/>
</dbReference>
<protein>
    <submittedName>
        <fullName evidence="3">Transcriptional regulator</fullName>
    </submittedName>
</protein>
<organism evidence="3 4">
    <name type="scientific">Bordetella genomosp. 2</name>
    <dbReference type="NCBI Taxonomy" id="1983456"/>
    <lineage>
        <taxon>Bacteria</taxon>
        <taxon>Pseudomonadati</taxon>
        <taxon>Pseudomonadota</taxon>
        <taxon>Betaproteobacteria</taxon>
        <taxon>Burkholderiales</taxon>
        <taxon>Alcaligenaceae</taxon>
        <taxon>Bordetella</taxon>
    </lineage>
</organism>
<sequence>MTLAHRLRAQMRWRGIKSQNQLARISGVPQSSIHRILARGDAYSPARSTLQRLALALNTSVPWLTDGVEPLARPSGAQARQPPPAAEPDGYAAELQALMDRLPTDARKKIVAIARLIADGPRAPAAAKADAEPPAGA</sequence>
<dbReference type="EMBL" id="NEVT01000002">
    <property type="protein sequence ID" value="OZI82428.1"/>
    <property type="molecule type" value="Genomic_DNA"/>
</dbReference>
<evidence type="ECO:0000313" key="3">
    <source>
        <dbReference type="EMBL" id="OZI82428.1"/>
    </source>
</evidence>
<dbReference type="SUPFAM" id="SSF47413">
    <property type="entry name" value="lambda repressor-like DNA-binding domains"/>
    <property type="match status" value="1"/>
</dbReference>
<gene>
    <name evidence="3" type="ORF">CAL24_00685</name>
</gene>
<accession>A0A261W7T9</accession>
<keyword evidence="4" id="KW-1185">Reference proteome</keyword>
<name>A0A261W7T9_9BORD</name>
<dbReference type="Gene3D" id="1.10.260.40">
    <property type="entry name" value="lambda repressor-like DNA-binding domains"/>
    <property type="match status" value="1"/>
</dbReference>
<evidence type="ECO:0000259" key="2">
    <source>
        <dbReference type="PROSITE" id="PS50943"/>
    </source>
</evidence>
<dbReference type="Proteomes" id="UP000215633">
    <property type="component" value="Unassembled WGS sequence"/>
</dbReference>
<dbReference type="PROSITE" id="PS50943">
    <property type="entry name" value="HTH_CROC1"/>
    <property type="match status" value="1"/>
</dbReference>
<proteinExistence type="predicted"/>
<dbReference type="Pfam" id="PF13560">
    <property type="entry name" value="HTH_31"/>
    <property type="match status" value="1"/>
</dbReference>
<dbReference type="SMART" id="SM00530">
    <property type="entry name" value="HTH_XRE"/>
    <property type="match status" value="1"/>
</dbReference>
<feature type="region of interest" description="Disordered" evidence="1">
    <location>
        <begin position="68"/>
        <end position="88"/>
    </location>
</feature>
<dbReference type="InterPro" id="IPR010982">
    <property type="entry name" value="Lambda_DNA-bd_dom_sf"/>
</dbReference>
<dbReference type="InterPro" id="IPR001387">
    <property type="entry name" value="Cro/C1-type_HTH"/>
</dbReference>
<comment type="caution">
    <text evidence="3">The sequence shown here is derived from an EMBL/GenBank/DDBJ whole genome shotgun (WGS) entry which is preliminary data.</text>
</comment>